<organism evidence="12">
    <name type="scientific">Diabrotica virgifera virgifera</name>
    <name type="common">western corn rootworm</name>
    <dbReference type="NCBI Taxonomy" id="50390"/>
    <lineage>
        <taxon>Eukaryota</taxon>
        <taxon>Metazoa</taxon>
        <taxon>Ecdysozoa</taxon>
        <taxon>Arthropoda</taxon>
        <taxon>Hexapoda</taxon>
        <taxon>Insecta</taxon>
        <taxon>Pterygota</taxon>
        <taxon>Neoptera</taxon>
        <taxon>Endopterygota</taxon>
        <taxon>Coleoptera</taxon>
        <taxon>Polyphaga</taxon>
        <taxon>Cucujiformia</taxon>
        <taxon>Chrysomeloidea</taxon>
        <taxon>Chrysomelidae</taxon>
        <taxon>Galerucinae</taxon>
        <taxon>Diabroticina</taxon>
        <taxon>Diabroticites</taxon>
        <taxon>Diabrotica</taxon>
    </lineage>
</organism>
<feature type="active site" evidence="7">
    <location>
        <position position="219"/>
    </location>
</feature>
<gene>
    <name evidence="10 11 12" type="primary">LOC114327058</name>
</gene>
<accession>A0A6P7FDC1</accession>
<dbReference type="InterPro" id="IPR029062">
    <property type="entry name" value="Class_I_gatase-like"/>
</dbReference>
<dbReference type="EnsemblMetazoa" id="XM_028275558.2">
    <property type="protein sequence ID" value="XP_028131359.1"/>
    <property type="gene ID" value="LOC114327058"/>
</dbReference>
<dbReference type="RefSeq" id="XP_028131360.1">
    <property type="nucleotide sequence ID" value="XM_028275559.1"/>
</dbReference>
<dbReference type="PANTHER" id="PTHR11315:SF0">
    <property type="entry name" value="FOLATE GAMMA-GLUTAMYL HYDROLASE"/>
    <property type="match status" value="1"/>
</dbReference>
<feature type="active site" description="Proton donor" evidence="6">
    <location>
        <position position="219"/>
    </location>
</feature>
<comment type="similarity">
    <text evidence="2">Belongs to the peptidase C26 family.</text>
</comment>
<keyword evidence="9" id="KW-1185">Reference proteome</keyword>
<evidence type="ECO:0000256" key="3">
    <source>
        <dbReference type="ARBA" id="ARBA00022525"/>
    </source>
</evidence>
<dbReference type="EC" id="3.4.19.9" evidence="7"/>
<dbReference type="Pfam" id="PF07722">
    <property type="entry name" value="Peptidase_C26"/>
    <property type="match status" value="1"/>
</dbReference>
<dbReference type="EnsemblMetazoa" id="XM_028275557.2">
    <property type="protein sequence ID" value="XP_028131358.1"/>
    <property type="gene ID" value="LOC114327058"/>
</dbReference>
<reference evidence="8" key="2">
    <citation type="submission" date="2025-05" db="UniProtKB">
        <authorList>
            <consortium name="EnsemblMetazoa"/>
        </authorList>
    </citation>
    <scope>IDENTIFICATION</scope>
</reference>
<dbReference type="PANTHER" id="PTHR11315">
    <property type="entry name" value="PROTEASE FAMILY C26 GAMMA-GLUTAMYL HYDROLASE"/>
    <property type="match status" value="1"/>
</dbReference>
<dbReference type="PROSITE" id="PS51275">
    <property type="entry name" value="PEPTIDASE_C26_GGH"/>
    <property type="match status" value="1"/>
</dbReference>
<reference evidence="10 11" key="1">
    <citation type="submission" date="2025-04" db="UniProtKB">
        <authorList>
            <consortium name="RefSeq"/>
        </authorList>
    </citation>
    <scope>IDENTIFICATION</scope>
    <source>
        <tissue evidence="10 11">Whole insect</tissue>
    </source>
</reference>
<evidence type="ECO:0000313" key="12">
    <source>
        <dbReference type="RefSeq" id="XP_028131360.1"/>
    </source>
</evidence>
<evidence type="ECO:0000313" key="10">
    <source>
        <dbReference type="RefSeq" id="XP_028131358.1"/>
    </source>
</evidence>
<dbReference type="GeneID" id="114327058"/>
<dbReference type="AlphaFoldDB" id="A0A6P7FDC1"/>
<evidence type="ECO:0000256" key="2">
    <source>
        <dbReference type="ARBA" id="ARBA00011083"/>
    </source>
</evidence>
<dbReference type="GO" id="GO:0034722">
    <property type="term" value="F:gamma-glutamyl-peptidase activity"/>
    <property type="evidence" value="ECO:0007669"/>
    <property type="project" value="UniProtKB-UniRule"/>
</dbReference>
<evidence type="ECO:0000256" key="7">
    <source>
        <dbReference type="PROSITE-ProRule" id="PRU00607"/>
    </source>
</evidence>
<dbReference type="InterPro" id="IPR015527">
    <property type="entry name" value="Pept_C26_g-glut_hydrolase"/>
</dbReference>
<evidence type="ECO:0000256" key="1">
    <source>
        <dbReference type="ARBA" id="ARBA00004239"/>
    </source>
</evidence>
<evidence type="ECO:0000313" key="11">
    <source>
        <dbReference type="RefSeq" id="XP_028131359.1"/>
    </source>
</evidence>
<dbReference type="KEGG" id="dvv:114327058"/>
<dbReference type="EnsemblMetazoa" id="XM_028275559.2">
    <property type="protein sequence ID" value="XP_028131360.1"/>
    <property type="gene ID" value="LOC114327058"/>
</dbReference>
<comment type="subcellular location">
    <subcellularLocation>
        <location evidence="1">Secreted</location>
        <location evidence="1">Extracellular space</location>
    </subcellularLocation>
</comment>
<dbReference type="GO" id="GO:0005576">
    <property type="term" value="C:extracellular region"/>
    <property type="evidence" value="ECO:0007669"/>
    <property type="project" value="UniProtKB-SubCell"/>
</dbReference>
<dbReference type="FunFam" id="3.40.50.880:FF:000024">
    <property type="entry name" value="Folate gamma-glutamyl hydrolase"/>
    <property type="match status" value="1"/>
</dbReference>
<evidence type="ECO:0000256" key="6">
    <source>
        <dbReference type="PIRSR" id="PIRSR615527-1"/>
    </source>
</evidence>
<protein>
    <recommendedName>
        <fullName evidence="7">folate gamma-glutamyl hydrolase</fullName>
        <ecNumber evidence="7">3.4.19.9</ecNumber>
    </recommendedName>
</protein>
<name>A0A6P7FDC1_DIAVI</name>
<dbReference type="SUPFAM" id="SSF52317">
    <property type="entry name" value="Class I glutamine amidotransferase-like"/>
    <property type="match status" value="1"/>
</dbReference>
<proteinExistence type="inferred from homology"/>
<dbReference type="GO" id="GO:0046900">
    <property type="term" value="P:tetrahydrofolylpolyglutamate metabolic process"/>
    <property type="evidence" value="ECO:0007669"/>
    <property type="project" value="TreeGrafter"/>
</dbReference>
<evidence type="ECO:0000313" key="8">
    <source>
        <dbReference type="EnsemblMetazoa" id="XP_028131358.1"/>
    </source>
</evidence>
<dbReference type="InterPro" id="IPR011697">
    <property type="entry name" value="Peptidase_C26"/>
</dbReference>
<dbReference type="Gene3D" id="3.40.50.880">
    <property type="match status" value="1"/>
</dbReference>
<dbReference type="RefSeq" id="XP_028131359.1">
    <property type="nucleotide sequence ID" value="XM_028275558.1"/>
</dbReference>
<feature type="active site" description="Nucleophile" evidence="6 7">
    <location>
        <position position="109"/>
    </location>
</feature>
<dbReference type="GO" id="GO:0005773">
    <property type="term" value="C:vacuole"/>
    <property type="evidence" value="ECO:0007669"/>
    <property type="project" value="TreeGrafter"/>
</dbReference>
<dbReference type="Proteomes" id="UP001652700">
    <property type="component" value="Unplaced"/>
</dbReference>
<dbReference type="PROSITE" id="PS51273">
    <property type="entry name" value="GATASE_TYPE_1"/>
    <property type="match status" value="1"/>
</dbReference>
<keyword evidence="4" id="KW-0732">Signal</keyword>
<sequence>METPIIGILSQETYIVSKYLPERHNYSSFIAASYVKFLESAGARVIPVWIGQRKEYYEKVVSYTNGILFPGGGTYFNETDGYGETARQIYNLAVELNNKGIYYPVWGICLGMQALVFSQLGTDIRIDRILKNVALPLEFIEGYEKSKMYSRTPKQLIQILGAKNVTYNFHRYGLTEDVLRKHEILDDWNILTTNKDARNLRFISSMESKKYPIYGLQFHPEKNIFEFQNNTGIPHSSGAIRVSQFFATFFVDECRKNNNSFPDEYSELRTLIYNYNPLYTGIKGSSYEQLYAFTENDYKRCPLVDAKEG</sequence>
<evidence type="ECO:0000256" key="4">
    <source>
        <dbReference type="ARBA" id="ARBA00022729"/>
    </source>
</evidence>
<keyword evidence="5 7" id="KW-0378">Hydrolase</keyword>
<comment type="catalytic activity">
    <reaction evidence="7">
        <text>(6S)-5,6,7,8-tetrahydrofolyl-(gamma-L-Glu)(n) + (n-1) H2O = (6S)-5,6,7,8-tetrahydrofolate + (n-1) L-glutamate</text>
        <dbReference type="Rhea" id="RHEA:56784"/>
        <dbReference type="Rhea" id="RHEA-COMP:14738"/>
        <dbReference type="ChEBI" id="CHEBI:15377"/>
        <dbReference type="ChEBI" id="CHEBI:29985"/>
        <dbReference type="ChEBI" id="CHEBI:57453"/>
        <dbReference type="ChEBI" id="CHEBI:141005"/>
        <dbReference type="EC" id="3.4.19.9"/>
    </reaction>
</comment>
<evidence type="ECO:0000313" key="9">
    <source>
        <dbReference type="Proteomes" id="UP001652700"/>
    </source>
</evidence>
<evidence type="ECO:0000256" key="5">
    <source>
        <dbReference type="ARBA" id="ARBA00022801"/>
    </source>
</evidence>
<dbReference type="OrthoDB" id="64220at2759"/>
<dbReference type="RefSeq" id="XP_028131358.1">
    <property type="nucleotide sequence ID" value="XM_028275557.1"/>
</dbReference>
<keyword evidence="3" id="KW-0964">Secreted</keyword>